<dbReference type="AlphaFoldDB" id="A0A1G8BGM5"/>
<proteinExistence type="predicted"/>
<keyword evidence="2" id="KW-1185">Reference proteome</keyword>
<reference evidence="2" key="1">
    <citation type="submission" date="2016-10" db="EMBL/GenBank/DDBJ databases">
        <authorList>
            <person name="Varghese N."/>
            <person name="Submissions S."/>
        </authorList>
    </citation>
    <scope>NUCLEOTIDE SEQUENCE [LARGE SCALE GENOMIC DNA]</scope>
    <source>
        <strain evidence="2">DSM 8344</strain>
    </source>
</reference>
<dbReference type="OrthoDB" id="1796472at2"/>
<accession>A0A1G8BGM5</accession>
<dbReference type="RefSeq" id="WP_092333372.1">
    <property type="nucleotide sequence ID" value="NZ_FNCP01000012.1"/>
</dbReference>
<evidence type="ECO:0000313" key="2">
    <source>
        <dbReference type="Proteomes" id="UP000198656"/>
    </source>
</evidence>
<organism evidence="1 2">
    <name type="scientific">Desulfosporosinus hippei DSM 8344</name>
    <dbReference type="NCBI Taxonomy" id="1121419"/>
    <lineage>
        <taxon>Bacteria</taxon>
        <taxon>Bacillati</taxon>
        <taxon>Bacillota</taxon>
        <taxon>Clostridia</taxon>
        <taxon>Eubacteriales</taxon>
        <taxon>Desulfitobacteriaceae</taxon>
        <taxon>Desulfosporosinus</taxon>
    </lineage>
</organism>
<name>A0A1G8BGM5_9FIRM</name>
<evidence type="ECO:0000313" key="1">
    <source>
        <dbReference type="EMBL" id="SDH32395.1"/>
    </source>
</evidence>
<dbReference type="Proteomes" id="UP000198656">
    <property type="component" value="Unassembled WGS sequence"/>
</dbReference>
<gene>
    <name evidence="1" type="ORF">SAMN05443529_11232</name>
</gene>
<sequence length="171" mass="19008">MKQLLLENCIDMDTVLFDLDNSPYTVNMLLALLKAQGTTKNVKKKMTQYFGKKFKAEDREKVITYLKGVAHGILGTGEDAVKELEEQTGAMLIKLKIQVDNAEDSGNFEDVAQQLPSIGTIVGIYTKLGGYFQTCADFLEQAVRIQNGLGEHKTAQLTQKALDSYLKKARV</sequence>
<protein>
    <submittedName>
        <fullName evidence="1">Uncharacterized protein</fullName>
    </submittedName>
</protein>
<dbReference type="EMBL" id="FNCP01000012">
    <property type="protein sequence ID" value="SDH32395.1"/>
    <property type="molecule type" value="Genomic_DNA"/>
</dbReference>